<dbReference type="InterPro" id="IPR036291">
    <property type="entry name" value="NAD(P)-bd_dom_sf"/>
</dbReference>
<organism evidence="1 2">
    <name type="scientific">Micromonospora lutea</name>
    <dbReference type="NCBI Taxonomy" id="419825"/>
    <lineage>
        <taxon>Bacteria</taxon>
        <taxon>Bacillati</taxon>
        <taxon>Actinomycetota</taxon>
        <taxon>Actinomycetes</taxon>
        <taxon>Micromonosporales</taxon>
        <taxon>Micromonosporaceae</taxon>
        <taxon>Micromonospora</taxon>
    </lineage>
</organism>
<dbReference type="SUPFAM" id="SSF51735">
    <property type="entry name" value="NAD(P)-binding Rossmann-fold domains"/>
    <property type="match status" value="1"/>
</dbReference>
<proteinExistence type="predicted"/>
<evidence type="ECO:0000313" key="2">
    <source>
        <dbReference type="Proteomes" id="UP000643165"/>
    </source>
</evidence>
<gene>
    <name evidence="1" type="ORF">Vlu01_03780</name>
</gene>
<name>A0ABQ4IPB3_9ACTN</name>
<dbReference type="RefSeq" id="WP_203991961.1">
    <property type="nucleotide sequence ID" value="NZ_BOPB01000002.1"/>
</dbReference>
<dbReference type="EMBL" id="BOPB01000002">
    <property type="protein sequence ID" value="GIJ19754.1"/>
    <property type="molecule type" value="Genomic_DNA"/>
</dbReference>
<reference evidence="1 2" key="1">
    <citation type="submission" date="2021-01" db="EMBL/GenBank/DDBJ databases">
        <title>Whole genome shotgun sequence of Verrucosispora lutea NBRC 106530.</title>
        <authorList>
            <person name="Komaki H."/>
            <person name="Tamura T."/>
        </authorList>
    </citation>
    <scope>NUCLEOTIDE SEQUENCE [LARGE SCALE GENOMIC DNA]</scope>
    <source>
        <strain evidence="1 2">NBRC 106530</strain>
    </source>
</reference>
<dbReference type="Gene3D" id="3.90.180.10">
    <property type="entry name" value="Medium-chain alcohol dehydrogenases, catalytic domain"/>
    <property type="match status" value="1"/>
</dbReference>
<keyword evidence="2" id="KW-1185">Reference proteome</keyword>
<comment type="caution">
    <text evidence="1">The sequence shown here is derived from an EMBL/GenBank/DDBJ whole genome shotgun (WGS) entry which is preliminary data.</text>
</comment>
<sequence>MVTTEAWVLPAAAVAPDWDGTAGGALQRTVIEIGDPGPGEALVEPLLGSWEANVDHALTRTPIDVCSARGEESVILGNLGVVRVLDSNPVPGGPSLAPGTVCMLMPFGRLDRHGYVELVHAYDCPGTMGLLARRSVLPLANLLPLPESTPYSVEQWATYGRYFTAWDNWRAALGCWRTQLPDADPAEHLVLGWGGGVALAELTLAARAGFRTAMTVGSDERRELVEKLGITALDRRNWPGLTVPSRGAAPDEVARHEASTAAFVATVRELSDGQGAAILIDNIGTPLWKLTSSVLARQGVISTCGWKAGMRIPVLRGAECLSRHLHVNTHVWRSHDVQVIRDVMETTEFLPPPQAIEVWDFDDVPSLAQDYNQDRVASYFALYRVND</sequence>
<dbReference type="Gene3D" id="3.40.50.720">
    <property type="entry name" value="NAD(P)-binding Rossmann-like Domain"/>
    <property type="match status" value="1"/>
</dbReference>
<protein>
    <submittedName>
        <fullName evidence="1">Zinc-binding dehydrogenase</fullName>
    </submittedName>
</protein>
<accession>A0ABQ4IPB3</accession>
<dbReference type="Proteomes" id="UP000643165">
    <property type="component" value="Unassembled WGS sequence"/>
</dbReference>
<evidence type="ECO:0000313" key="1">
    <source>
        <dbReference type="EMBL" id="GIJ19754.1"/>
    </source>
</evidence>